<evidence type="ECO:0000256" key="1">
    <source>
        <dbReference type="ARBA" id="ARBA00004651"/>
    </source>
</evidence>
<keyword evidence="3" id="KW-1003">Cell membrane</keyword>
<comment type="caution">
    <text evidence="9">The sequence shown here is derived from an EMBL/GenBank/DDBJ whole genome shotgun (WGS) entry which is preliminary data.</text>
</comment>
<evidence type="ECO:0000256" key="4">
    <source>
        <dbReference type="ARBA" id="ARBA00022692"/>
    </source>
</evidence>
<keyword evidence="5 7" id="KW-1133">Transmembrane helix</keyword>
<dbReference type="Proteomes" id="UP001597079">
    <property type="component" value="Unassembled WGS sequence"/>
</dbReference>
<evidence type="ECO:0000256" key="2">
    <source>
        <dbReference type="ARBA" id="ARBA00022448"/>
    </source>
</evidence>
<comment type="subcellular location">
    <subcellularLocation>
        <location evidence="1">Cell membrane</location>
        <topology evidence="1">Multi-pass membrane protein</topology>
    </subcellularLocation>
</comment>
<dbReference type="Gene3D" id="1.20.1250.20">
    <property type="entry name" value="MFS general substrate transporter like domains"/>
    <property type="match status" value="1"/>
</dbReference>
<keyword evidence="4 7" id="KW-0812">Transmembrane</keyword>
<dbReference type="PANTHER" id="PTHR23513:SF6">
    <property type="entry name" value="MAJOR FACILITATOR SUPERFAMILY ASSOCIATED DOMAIN-CONTAINING PROTEIN"/>
    <property type="match status" value="1"/>
</dbReference>
<dbReference type="Pfam" id="PF05977">
    <property type="entry name" value="MFS_3"/>
    <property type="match status" value="1"/>
</dbReference>
<evidence type="ECO:0000259" key="8">
    <source>
        <dbReference type="PROSITE" id="PS50850"/>
    </source>
</evidence>
<dbReference type="CDD" id="cd06173">
    <property type="entry name" value="MFS_MefA_like"/>
    <property type="match status" value="1"/>
</dbReference>
<gene>
    <name evidence="9" type="ORF">ACFSB2_25745</name>
</gene>
<feature type="transmembrane region" description="Helical" evidence="7">
    <location>
        <begin position="93"/>
        <end position="111"/>
    </location>
</feature>
<dbReference type="PANTHER" id="PTHR23513">
    <property type="entry name" value="INTEGRAL MEMBRANE EFFLUX PROTEIN-RELATED"/>
    <property type="match status" value="1"/>
</dbReference>
<feature type="domain" description="Major facilitator superfamily (MFS) profile" evidence="8">
    <location>
        <begin position="23"/>
        <end position="413"/>
    </location>
</feature>
<organism evidence="9 10">
    <name type="scientific">Alicyclobacillus fodiniaquatilis</name>
    <dbReference type="NCBI Taxonomy" id="1661150"/>
    <lineage>
        <taxon>Bacteria</taxon>
        <taxon>Bacillati</taxon>
        <taxon>Bacillota</taxon>
        <taxon>Bacilli</taxon>
        <taxon>Bacillales</taxon>
        <taxon>Alicyclobacillaceae</taxon>
        <taxon>Alicyclobacillus</taxon>
    </lineage>
</organism>
<feature type="transmembrane region" description="Helical" evidence="7">
    <location>
        <begin position="331"/>
        <end position="353"/>
    </location>
</feature>
<dbReference type="InterPro" id="IPR010290">
    <property type="entry name" value="TM_effector"/>
</dbReference>
<feature type="transmembrane region" description="Helical" evidence="7">
    <location>
        <begin position="239"/>
        <end position="263"/>
    </location>
</feature>
<evidence type="ECO:0000256" key="7">
    <source>
        <dbReference type="SAM" id="Phobius"/>
    </source>
</evidence>
<dbReference type="RefSeq" id="WP_377946057.1">
    <property type="nucleotide sequence ID" value="NZ_JBHUCX010000100.1"/>
</dbReference>
<name>A0ABW4JQI0_9BACL</name>
<dbReference type="PROSITE" id="PS50850">
    <property type="entry name" value="MFS"/>
    <property type="match status" value="1"/>
</dbReference>
<evidence type="ECO:0000313" key="10">
    <source>
        <dbReference type="Proteomes" id="UP001597079"/>
    </source>
</evidence>
<feature type="transmembrane region" description="Helical" evidence="7">
    <location>
        <begin position="117"/>
        <end position="137"/>
    </location>
</feature>
<feature type="transmembrane region" description="Helical" evidence="7">
    <location>
        <begin position="302"/>
        <end position="325"/>
    </location>
</feature>
<dbReference type="InterPro" id="IPR036259">
    <property type="entry name" value="MFS_trans_sf"/>
</dbReference>
<dbReference type="SUPFAM" id="SSF103473">
    <property type="entry name" value="MFS general substrate transporter"/>
    <property type="match status" value="1"/>
</dbReference>
<keyword evidence="10" id="KW-1185">Reference proteome</keyword>
<accession>A0ABW4JQI0</accession>
<dbReference type="EMBL" id="JBHUCX010000100">
    <property type="protein sequence ID" value="MFD1678075.1"/>
    <property type="molecule type" value="Genomic_DNA"/>
</dbReference>
<keyword evidence="2" id="KW-0813">Transport</keyword>
<evidence type="ECO:0000313" key="9">
    <source>
        <dbReference type="EMBL" id="MFD1678075.1"/>
    </source>
</evidence>
<evidence type="ECO:0000256" key="3">
    <source>
        <dbReference type="ARBA" id="ARBA00022475"/>
    </source>
</evidence>
<feature type="transmembrane region" description="Helical" evidence="7">
    <location>
        <begin position="174"/>
        <end position="200"/>
    </location>
</feature>
<evidence type="ECO:0000256" key="5">
    <source>
        <dbReference type="ARBA" id="ARBA00022989"/>
    </source>
</evidence>
<protein>
    <submittedName>
        <fullName evidence="9">MFS transporter</fullName>
    </submittedName>
</protein>
<feature type="transmembrane region" description="Helical" evidence="7">
    <location>
        <begin position="269"/>
        <end position="290"/>
    </location>
</feature>
<feature type="transmembrane region" description="Helical" evidence="7">
    <location>
        <begin position="26"/>
        <end position="49"/>
    </location>
</feature>
<keyword evidence="6 7" id="KW-0472">Membrane</keyword>
<dbReference type="InterPro" id="IPR020846">
    <property type="entry name" value="MFS_dom"/>
</dbReference>
<reference evidence="10" key="1">
    <citation type="journal article" date="2019" name="Int. J. Syst. Evol. Microbiol.">
        <title>The Global Catalogue of Microorganisms (GCM) 10K type strain sequencing project: providing services to taxonomists for standard genome sequencing and annotation.</title>
        <authorList>
            <consortium name="The Broad Institute Genomics Platform"/>
            <consortium name="The Broad Institute Genome Sequencing Center for Infectious Disease"/>
            <person name="Wu L."/>
            <person name="Ma J."/>
        </authorList>
    </citation>
    <scope>NUCLEOTIDE SEQUENCE [LARGE SCALE GENOMIC DNA]</scope>
    <source>
        <strain evidence="10">CGMCC 1.12286</strain>
    </source>
</reference>
<proteinExistence type="predicted"/>
<feature type="transmembrane region" description="Helical" evidence="7">
    <location>
        <begin position="389"/>
        <end position="408"/>
    </location>
</feature>
<feature type="transmembrane region" description="Helical" evidence="7">
    <location>
        <begin position="360"/>
        <end position="383"/>
    </location>
</feature>
<sequence length="417" mass="43755">MSIQLDSSGSQGPVYIRLLRNRSFMLLWSGNTISGIGDTFFSIAVMWAIYSTSHSMLQTSFIQVVGQLDRILFGTIAGIFADRWDRKKIMISVNILSAVILGALAAWMGMSGHLSTAAIYAAIFLLNVLSTFFQPASAAMMPEVVGRDLLASAQGLFSAAGNTVSLISNSLAGFVVAAVGALWGVAGDAISFLFPALFIAMAKLPAHTKEPTSAETSPSFIREIIVGWRAISNQPVVKAMVWISMLVNVASFLGPMTIGLIHARLHSGPAALGMWGSAGVIGAAIGGILAGPLERRIGAGRILAVGWVLTGLCIIGQAISIWLPVTLVLEVIGAMGLTVGGVSIGAVTDVLIPENLRGRVWGISGSLSVIAIPISSLISGWLADIFSPVALYAVGGIWVVGVAALCWFNRHIRTARI</sequence>
<evidence type="ECO:0000256" key="6">
    <source>
        <dbReference type="ARBA" id="ARBA00023136"/>
    </source>
</evidence>